<dbReference type="AlphaFoldDB" id="G8U0W3"/>
<keyword evidence="2" id="KW-1185">Reference proteome</keyword>
<dbReference type="GO" id="GO:0032259">
    <property type="term" value="P:methylation"/>
    <property type="evidence" value="ECO:0007669"/>
    <property type="project" value="UniProtKB-KW"/>
</dbReference>
<evidence type="ECO:0000313" key="1">
    <source>
        <dbReference type="EMBL" id="AEW06508.1"/>
    </source>
</evidence>
<dbReference type="GO" id="GO:0008168">
    <property type="term" value="F:methyltransferase activity"/>
    <property type="evidence" value="ECO:0007669"/>
    <property type="project" value="UniProtKB-KW"/>
</dbReference>
<organism evidence="1 2">
    <name type="scientific">Sulfobacillus acidophilus (strain ATCC 700253 / DSM 10332 / NAL)</name>
    <dbReference type="NCBI Taxonomy" id="679936"/>
    <lineage>
        <taxon>Bacteria</taxon>
        <taxon>Bacillati</taxon>
        <taxon>Bacillota</taxon>
        <taxon>Clostridia</taxon>
        <taxon>Eubacteriales</taxon>
        <taxon>Clostridiales Family XVII. Incertae Sedis</taxon>
        <taxon>Sulfobacillus</taxon>
    </lineage>
</organism>
<name>G8U0W3_SULAD</name>
<evidence type="ECO:0000313" key="2">
    <source>
        <dbReference type="Proteomes" id="UP000005439"/>
    </source>
</evidence>
<dbReference type="EMBL" id="CP003179">
    <property type="protein sequence ID" value="AEW06508.1"/>
    <property type="molecule type" value="Genomic_DNA"/>
</dbReference>
<keyword evidence="1" id="KW-0489">Methyltransferase</keyword>
<dbReference type="Gene3D" id="3.40.50.150">
    <property type="entry name" value="Vaccinia Virus protein VP39"/>
    <property type="match status" value="1"/>
</dbReference>
<dbReference type="Pfam" id="PF13489">
    <property type="entry name" value="Methyltransf_23"/>
    <property type="match status" value="1"/>
</dbReference>
<dbReference type="PANTHER" id="PTHR43591">
    <property type="entry name" value="METHYLTRANSFERASE"/>
    <property type="match status" value="1"/>
</dbReference>
<dbReference type="Proteomes" id="UP000005439">
    <property type="component" value="Chromosome"/>
</dbReference>
<dbReference type="PATRIC" id="fig|679936.5.peg.3149"/>
<reference evidence="1 2" key="2">
    <citation type="journal article" date="2012" name="Stand. Genomic Sci.">
        <title>Complete genome sequence of the moderately thermophilic mineral-sulfide-oxidizing firmicute Sulfobacillus acidophilus type strain (NAL(T)).</title>
        <authorList>
            <person name="Anderson I."/>
            <person name="Chertkov O."/>
            <person name="Chen A."/>
            <person name="Saunders E."/>
            <person name="Lapidus A."/>
            <person name="Nolan M."/>
            <person name="Lucas S."/>
            <person name="Hammon N."/>
            <person name="Deshpande S."/>
            <person name="Cheng J.F."/>
            <person name="Han C."/>
            <person name="Tapia R."/>
            <person name="Goodwin L.A."/>
            <person name="Pitluck S."/>
            <person name="Liolios K."/>
            <person name="Pagani I."/>
            <person name="Ivanova N."/>
            <person name="Mikhailova N."/>
            <person name="Pati A."/>
            <person name="Palaniappan K."/>
            <person name="Land M."/>
            <person name="Pan C."/>
            <person name="Rohde M."/>
            <person name="Pukall R."/>
            <person name="Goker M."/>
            <person name="Detter J.C."/>
            <person name="Woyke T."/>
            <person name="Bristow J."/>
            <person name="Eisen J.A."/>
            <person name="Markowitz V."/>
            <person name="Hugenholtz P."/>
            <person name="Kyrpides N.C."/>
            <person name="Klenk H.P."/>
            <person name="Mavromatis K."/>
        </authorList>
    </citation>
    <scope>NUCLEOTIDE SEQUENCE [LARGE SCALE GENOMIC DNA]</scope>
    <source>
        <strain evidence="2">ATCC 700253 / DSM 10332 / NAL</strain>
    </source>
</reference>
<sequence>MSVVTEKEPETGDLTPTFDWMAPRYESQTDAVSWGRYDGWLRDLMTIAEGFSPRRVVDLGCGTGRLLEKLYRRHPDWELVGVDAAAHMLDEITVPVNRVHARLQEWAPRHPREFDVALMSFVLRDQADPGAAIRAVHQALKPGGHLVVLETHTPKGWAGRGFEAYFYQWLPRWGDWSLTKDWPYRPEEAPYRWLARSHRRWHRGDQMPAWLKEAGFRNVQTRRPATDVVMVWTAEA</sequence>
<keyword evidence="1" id="KW-0808">Transferase</keyword>
<proteinExistence type="predicted"/>
<dbReference type="InterPro" id="IPR029063">
    <property type="entry name" value="SAM-dependent_MTases_sf"/>
</dbReference>
<dbReference type="HOGENOM" id="CLU_1174935_0_0_9"/>
<dbReference type="SUPFAM" id="SSF53335">
    <property type="entry name" value="S-adenosyl-L-methionine-dependent methyltransferases"/>
    <property type="match status" value="1"/>
</dbReference>
<reference evidence="2" key="1">
    <citation type="submission" date="2011-12" db="EMBL/GenBank/DDBJ databases">
        <title>The complete genome of chromosome of Sulfobacillus acidophilus DSM 10332.</title>
        <authorList>
            <person name="Lucas S."/>
            <person name="Han J."/>
            <person name="Lapidus A."/>
            <person name="Bruce D."/>
            <person name="Goodwin L."/>
            <person name="Pitluck S."/>
            <person name="Peters L."/>
            <person name="Kyrpides N."/>
            <person name="Mavromatis K."/>
            <person name="Ivanova N."/>
            <person name="Mikhailova N."/>
            <person name="Chertkov O."/>
            <person name="Saunders E."/>
            <person name="Detter J.C."/>
            <person name="Tapia R."/>
            <person name="Han C."/>
            <person name="Land M."/>
            <person name="Hauser L."/>
            <person name="Markowitz V."/>
            <person name="Cheng J.-F."/>
            <person name="Hugenholtz P."/>
            <person name="Woyke T."/>
            <person name="Wu D."/>
            <person name="Pukall R."/>
            <person name="Gehrich-Schroeter G."/>
            <person name="Schneider S."/>
            <person name="Klenk H.-P."/>
            <person name="Eisen J.A."/>
        </authorList>
    </citation>
    <scope>NUCLEOTIDE SEQUENCE [LARGE SCALE GENOMIC DNA]</scope>
    <source>
        <strain evidence="2">ATCC 700253 / DSM 10332 / NAL</strain>
    </source>
</reference>
<gene>
    <name evidence="1" type="ordered locus">Sulac_3051</name>
</gene>
<accession>G8U0W3</accession>
<protein>
    <submittedName>
        <fullName evidence="1">Methyltransferase type 12</fullName>
    </submittedName>
</protein>
<dbReference type="CDD" id="cd02440">
    <property type="entry name" value="AdoMet_MTases"/>
    <property type="match status" value="1"/>
</dbReference>
<dbReference type="STRING" id="679936.Sulac_3051"/>
<dbReference type="KEGG" id="sap:Sulac_3051"/>